<keyword evidence="2" id="KW-0813">Transport</keyword>
<dbReference type="EMBL" id="QUSX01000002">
    <property type="protein sequence ID" value="RRQ48057.1"/>
    <property type="molecule type" value="Genomic_DNA"/>
</dbReference>
<keyword evidence="5" id="KW-1185">Reference proteome</keyword>
<dbReference type="Proteomes" id="UP000286990">
    <property type="component" value="Unassembled WGS sequence"/>
</dbReference>
<dbReference type="InterPro" id="IPR023614">
    <property type="entry name" value="Porin_dom_sf"/>
</dbReference>
<organism evidence="4 5">
    <name type="scientific">Maribacter algicola</name>
    <dbReference type="NCBI Taxonomy" id="2498892"/>
    <lineage>
        <taxon>Bacteria</taxon>
        <taxon>Pseudomonadati</taxon>
        <taxon>Bacteroidota</taxon>
        <taxon>Flavobacteriia</taxon>
        <taxon>Flavobacteriales</taxon>
        <taxon>Flavobacteriaceae</taxon>
        <taxon>Maribacter</taxon>
    </lineage>
</organism>
<dbReference type="Gene3D" id="2.40.160.10">
    <property type="entry name" value="Porin"/>
    <property type="match status" value="1"/>
</dbReference>
<sequence>MRKFCLLLLVPILVCSQDRTKTKVYGSFSGQWRNYFMHTSNKGGLKDFSALSTGGHLKYTLNLGSRFTLGTAVYNSTNMGLQDLTVPDGVTGRLSRYEEGQFDRLDLENDAVFILGELYVDYRNEKNRFTLGRMKINTPLINPQDGRMIPTLVQGFWYRHQQSSQNTFQLGVLNEIAPRSTGGFFNIGESIGTYPVGRSVFGSESLYGGNTESDFILIFNSDVKLTENLQMDVWNYYVDNVFNTVYVKPSLRLNEKWLLEAEWLHQNRVGNGGNALQEFRYFAKSSSDIIGLQWRFTAQKTHLSLGYDYILPRGQFLFPREWGREDLFSFQKRERSEGTANNHALVFTYDDTFALLREKMDVRTIFSLGRHWKPTVTDAETNKYAMPDYTHVNLDLFFNIKGLRNLKPELLVTSKIGNGDIPDNPNFVFNKVDMLHVDFILNYNF</sequence>
<dbReference type="GO" id="GO:0016020">
    <property type="term" value="C:membrane"/>
    <property type="evidence" value="ECO:0007669"/>
    <property type="project" value="InterPro"/>
</dbReference>
<evidence type="ECO:0000256" key="3">
    <source>
        <dbReference type="ARBA" id="ARBA00022729"/>
    </source>
</evidence>
<protein>
    <submittedName>
        <fullName evidence="4">Outer membrane porin, OprD family</fullName>
    </submittedName>
</protein>
<name>A0A3R8Q1U9_9FLAO</name>
<evidence type="ECO:0000256" key="1">
    <source>
        <dbReference type="ARBA" id="ARBA00009075"/>
    </source>
</evidence>
<dbReference type="RefSeq" id="WP_125222780.1">
    <property type="nucleotide sequence ID" value="NZ_QUSX01000002.1"/>
</dbReference>
<dbReference type="AlphaFoldDB" id="A0A3R8Q1U9"/>
<dbReference type="OrthoDB" id="862900at2"/>
<evidence type="ECO:0000313" key="5">
    <source>
        <dbReference type="Proteomes" id="UP000286990"/>
    </source>
</evidence>
<gene>
    <name evidence="4" type="ORF">DZC72_10010</name>
</gene>
<accession>A0A3R8Q1U9</accession>
<evidence type="ECO:0000256" key="2">
    <source>
        <dbReference type="ARBA" id="ARBA00022448"/>
    </source>
</evidence>
<dbReference type="InterPro" id="IPR005318">
    <property type="entry name" value="OM_porin_bac"/>
</dbReference>
<comment type="similarity">
    <text evidence="1">Belongs to the outer membrane porin (Opr) (TC 1.B.25) family.</text>
</comment>
<evidence type="ECO:0000313" key="4">
    <source>
        <dbReference type="EMBL" id="RRQ48057.1"/>
    </source>
</evidence>
<comment type="caution">
    <text evidence="4">The sequence shown here is derived from an EMBL/GenBank/DDBJ whole genome shotgun (WGS) entry which is preliminary data.</text>
</comment>
<keyword evidence="3" id="KW-0732">Signal</keyword>
<proteinExistence type="inferred from homology"/>
<dbReference type="Pfam" id="PF03573">
    <property type="entry name" value="OprD"/>
    <property type="match status" value="1"/>
</dbReference>
<reference evidence="5" key="1">
    <citation type="submission" date="2018-12" db="EMBL/GenBank/DDBJ databases">
        <title>Maribacter lutimaris sp. nov., isolated from marine sediment.</title>
        <authorList>
            <person name="Kim K.K."/>
        </authorList>
    </citation>
    <scope>NUCLEOTIDE SEQUENCE [LARGE SCALE GENOMIC DNA]</scope>
    <source>
        <strain evidence="5">PoM-212</strain>
    </source>
</reference>